<dbReference type="SMART" id="SM00449">
    <property type="entry name" value="SPRY"/>
    <property type="match status" value="1"/>
</dbReference>
<dbReference type="GO" id="GO:0019005">
    <property type="term" value="C:SCF ubiquitin ligase complex"/>
    <property type="evidence" value="ECO:0007669"/>
    <property type="project" value="TreeGrafter"/>
</dbReference>
<reference evidence="2" key="1">
    <citation type="submission" date="2020-10" db="EMBL/GenBank/DDBJ databases">
        <authorList>
            <person name="Kikuchi T."/>
        </authorList>
    </citation>
    <scope>NUCLEOTIDE SEQUENCE</scope>
    <source>
        <strain evidence="2">NKZ352</strain>
    </source>
</reference>
<dbReference type="InterPro" id="IPR001870">
    <property type="entry name" value="B30.2/SPRY"/>
</dbReference>
<gene>
    <name evidence="2" type="ORF">CAUJ_LOCUS10481</name>
</gene>
<dbReference type="OrthoDB" id="5951542at2759"/>
<dbReference type="EMBL" id="CAJGYM010000045">
    <property type="protein sequence ID" value="CAD6194562.1"/>
    <property type="molecule type" value="Genomic_DNA"/>
</dbReference>
<dbReference type="AlphaFoldDB" id="A0A8S1HHW9"/>
<dbReference type="InterPro" id="IPR003877">
    <property type="entry name" value="SPRY_dom"/>
</dbReference>
<dbReference type="InterPro" id="IPR043136">
    <property type="entry name" value="B30.2/SPRY_sf"/>
</dbReference>
<sequence>MAIIGELEGHSRQNCSCSSASSLPESVEDWAKGLQPDQWTWTSEPNNMEAVVQGDRVTFHPVYAFGTAGVRGGKKLTATTVAYWEIEIAQPLYGTSVMFGVGTADAKTLARSQFIDLLGDDENSFGLNHLGMAYHGGVGVAVSREVKSTNCVIGVLFDGPRQRISYFENGVYLCTPFADINVSLPFYPMISSTAQQSQFIVRNQFVHNKVKSLYDVALRQVHLRVPGKALDSLPLPRTMLRQLREMDRKRSATQMTYLRQSRKRVNHVSATLRPMCNFSFTASPRIARS</sequence>
<organism evidence="2 3">
    <name type="scientific">Caenorhabditis auriculariae</name>
    <dbReference type="NCBI Taxonomy" id="2777116"/>
    <lineage>
        <taxon>Eukaryota</taxon>
        <taxon>Metazoa</taxon>
        <taxon>Ecdysozoa</taxon>
        <taxon>Nematoda</taxon>
        <taxon>Chromadorea</taxon>
        <taxon>Rhabditida</taxon>
        <taxon>Rhabditina</taxon>
        <taxon>Rhabditomorpha</taxon>
        <taxon>Rhabditoidea</taxon>
        <taxon>Rhabditidae</taxon>
        <taxon>Peloderinae</taxon>
        <taxon>Caenorhabditis</taxon>
    </lineage>
</organism>
<protein>
    <recommendedName>
        <fullName evidence="1">B30.2/SPRY domain-containing protein</fullName>
    </recommendedName>
</protein>
<dbReference type="Pfam" id="PF00622">
    <property type="entry name" value="SPRY"/>
    <property type="match status" value="1"/>
</dbReference>
<dbReference type="InterPro" id="IPR050672">
    <property type="entry name" value="FBXO45-Fsn/SPSB_families"/>
</dbReference>
<dbReference type="InterPro" id="IPR013320">
    <property type="entry name" value="ConA-like_dom_sf"/>
</dbReference>
<keyword evidence="3" id="KW-1185">Reference proteome</keyword>
<dbReference type="PROSITE" id="PS50188">
    <property type="entry name" value="B302_SPRY"/>
    <property type="match status" value="1"/>
</dbReference>
<dbReference type="PANTHER" id="PTHR12245">
    <property type="entry name" value="SPRY DOMAIN CONTAINING SOCS BOX PROTEIN"/>
    <property type="match status" value="1"/>
</dbReference>
<dbReference type="Proteomes" id="UP000835052">
    <property type="component" value="Unassembled WGS sequence"/>
</dbReference>
<name>A0A8S1HHW9_9PELO</name>
<proteinExistence type="predicted"/>
<evidence type="ECO:0000259" key="1">
    <source>
        <dbReference type="PROSITE" id="PS50188"/>
    </source>
</evidence>
<evidence type="ECO:0000313" key="2">
    <source>
        <dbReference type="EMBL" id="CAD6194562.1"/>
    </source>
</evidence>
<dbReference type="Gene3D" id="2.60.120.920">
    <property type="match status" value="1"/>
</dbReference>
<dbReference type="SUPFAM" id="SSF49899">
    <property type="entry name" value="Concanavalin A-like lectins/glucanases"/>
    <property type="match status" value="1"/>
</dbReference>
<feature type="domain" description="B30.2/SPRY" evidence="1">
    <location>
        <begin position="19"/>
        <end position="208"/>
    </location>
</feature>
<dbReference type="PANTHER" id="PTHR12245:SF12">
    <property type="entry name" value="SPRY DOMAIN-CONTAINING SOCS BOX PROTEIN 3"/>
    <property type="match status" value="1"/>
</dbReference>
<accession>A0A8S1HHW9</accession>
<dbReference type="GO" id="GO:0043161">
    <property type="term" value="P:proteasome-mediated ubiquitin-dependent protein catabolic process"/>
    <property type="evidence" value="ECO:0007669"/>
    <property type="project" value="TreeGrafter"/>
</dbReference>
<comment type="caution">
    <text evidence="2">The sequence shown here is derived from an EMBL/GenBank/DDBJ whole genome shotgun (WGS) entry which is preliminary data.</text>
</comment>
<evidence type="ECO:0000313" key="3">
    <source>
        <dbReference type="Proteomes" id="UP000835052"/>
    </source>
</evidence>